<feature type="region of interest" description="Disordered" evidence="1">
    <location>
        <begin position="206"/>
        <end position="239"/>
    </location>
</feature>
<evidence type="ECO:0000313" key="3">
    <source>
        <dbReference type="Proteomes" id="UP000294239"/>
    </source>
</evidence>
<keyword evidence="3" id="KW-1185">Reference proteome</keyword>
<dbReference type="GeneID" id="301040781"/>
<proteinExistence type="predicted"/>
<reference evidence="2 3" key="1">
    <citation type="submission" date="2019-02" db="EMBL/GenBank/DDBJ databases">
        <title>Current taxonomic status of genus Agrobacterium and description of Agrobacterium cavarae sp. nov. isolated from maize roots.</title>
        <authorList>
            <person name="Flores-Felix J.D."/>
            <person name="Menendez E."/>
            <person name="Ramirez-Bahena M.H."/>
            <person name="Garcia-Fraile P."/>
            <person name="Velazquez E."/>
        </authorList>
    </citation>
    <scope>NUCLEOTIDE SEQUENCE [LARGE SCALE GENOMIC DNA]</scope>
    <source>
        <strain evidence="2 3">RZME10</strain>
    </source>
</reference>
<feature type="compositionally biased region" description="Gly residues" evidence="1">
    <location>
        <begin position="206"/>
        <end position="222"/>
    </location>
</feature>
<accession>A0ABY1YAN2</accession>
<evidence type="ECO:0000256" key="1">
    <source>
        <dbReference type="SAM" id="MobiDB-lite"/>
    </source>
</evidence>
<organism evidence="2 3">
    <name type="scientific">Agrobacterium cavarae</name>
    <dbReference type="NCBI Taxonomy" id="2528239"/>
    <lineage>
        <taxon>Bacteria</taxon>
        <taxon>Pseudomonadati</taxon>
        <taxon>Pseudomonadota</taxon>
        <taxon>Alphaproteobacteria</taxon>
        <taxon>Hyphomicrobiales</taxon>
        <taxon>Rhizobiaceae</taxon>
        <taxon>Rhizobium/Agrobacterium group</taxon>
        <taxon>Agrobacterium</taxon>
    </lineage>
</organism>
<dbReference type="Proteomes" id="UP000294239">
    <property type="component" value="Unassembled WGS sequence"/>
</dbReference>
<dbReference type="RefSeq" id="WP_130977466.1">
    <property type="nucleotide sequence ID" value="NZ_SISF01000025.1"/>
</dbReference>
<name>A0ABY1YAN2_9HYPH</name>
<evidence type="ECO:0000313" key="2">
    <source>
        <dbReference type="EMBL" id="TBN15048.1"/>
    </source>
</evidence>
<comment type="caution">
    <text evidence="2">The sequence shown here is derived from an EMBL/GenBank/DDBJ whole genome shotgun (WGS) entry which is preliminary data.</text>
</comment>
<gene>
    <name evidence="2" type="ORF">EYC79_06235</name>
</gene>
<protein>
    <submittedName>
        <fullName evidence="2">Uncharacterized protein</fullName>
    </submittedName>
</protein>
<sequence>MTDVTLPRESSAINRLSLNPKAKPAGLACAAFWTYCISRKTTMVIDSMSRLTVGSVLLALAIIAPGQVFAQSHAAGCFIAPAKAGDDVIGSFLGAPAEMVTVYPSGGFEMVSRVRALAGSSADVLDPMIGLVPQFNATQKAALGTGLARVARACAASTPEYAQTIQEKVAAANSPEVTTAFLSALNEVQTAALGAGAGGGAGGAAAGVGGGAAGDSSGGLGGDSSTAQTAGDFTTGSRSRRLVTNITNITNEVNGTSPF</sequence>
<feature type="compositionally biased region" description="Polar residues" evidence="1">
    <location>
        <begin position="226"/>
        <end position="237"/>
    </location>
</feature>
<dbReference type="EMBL" id="SISF01000025">
    <property type="protein sequence ID" value="TBN15048.1"/>
    <property type="molecule type" value="Genomic_DNA"/>
</dbReference>